<dbReference type="InterPro" id="IPR019401">
    <property type="entry name" value="Znf_CHCC"/>
</dbReference>
<evidence type="ECO:0000259" key="1">
    <source>
        <dbReference type="Pfam" id="PF10276"/>
    </source>
</evidence>
<gene>
    <name evidence="2" type="ORF">HELGO_WM8003</name>
</gene>
<sequence length="67" mass="7796">MTSKIADYDKLNTQKEVVVRRKDLPLHCPTDESAIWCSHPRVFLSIESAPDQEIRCPYCGTLYKLER</sequence>
<dbReference type="Pfam" id="PF10276">
    <property type="entry name" value="zf-CHCC"/>
    <property type="match status" value="1"/>
</dbReference>
<organism evidence="2">
    <name type="scientific">uncultured Thiotrichaceae bacterium</name>
    <dbReference type="NCBI Taxonomy" id="298394"/>
    <lineage>
        <taxon>Bacteria</taxon>
        <taxon>Pseudomonadati</taxon>
        <taxon>Pseudomonadota</taxon>
        <taxon>Gammaproteobacteria</taxon>
        <taxon>Thiotrichales</taxon>
        <taxon>Thiotrichaceae</taxon>
        <taxon>environmental samples</taxon>
    </lineage>
</organism>
<feature type="domain" description="Zinc finger CHCC-type" evidence="1">
    <location>
        <begin position="28"/>
        <end position="63"/>
    </location>
</feature>
<dbReference type="EMBL" id="CACVAY010000127">
    <property type="protein sequence ID" value="CAA6825504.1"/>
    <property type="molecule type" value="Genomic_DNA"/>
</dbReference>
<name>A0A6S6U1D0_9GAMM</name>
<protein>
    <recommendedName>
        <fullName evidence="1">Zinc finger CHCC-type domain-containing protein</fullName>
    </recommendedName>
</protein>
<evidence type="ECO:0000313" key="2">
    <source>
        <dbReference type="EMBL" id="CAA6825504.1"/>
    </source>
</evidence>
<accession>A0A6S6U1D0</accession>
<proteinExistence type="predicted"/>
<dbReference type="Gene3D" id="2.60.260.40">
    <property type="entry name" value="q5lls5 like domains"/>
    <property type="match status" value="1"/>
</dbReference>
<reference evidence="2" key="1">
    <citation type="submission" date="2020-01" db="EMBL/GenBank/DDBJ databases">
        <authorList>
            <person name="Meier V. D."/>
            <person name="Meier V D."/>
        </authorList>
    </citation>
    <scope>NUCLEOTIDE SEQUENCE</scope>
    <source>
        <strain evidence="2">HLG_WM_MAG_07</strain>
    </source>
</reference>
<dbReference type="AlphaFoldDB" id="A0A6S6U1D0"/>